<feature type="domain" description="GHMP kinase N-terminal" evidence="6">
    <location>
        <begin position="85"/>
        <end position="164"/>
    </location>
</feature>
<dbReference type="InterPro" id="IPR014721">
    <property type="entry name" value="Ribsml_uS5_D2-typ_fold_subgr"/>
</dbReference>
<dbReference type="InterPro" id="IPR020568">
    <property type="entry name" value="Ribosomal_Su5_D2-typ_SF"/>
</dbReference>
<proteinExistence type="inferred from homology"/>
<keyword evidence="3 8" id="KW-0418">Kinase</keyword>
<dbReference type="RefSeq" id="WP_045802404.1">
    <property type="nucleotide sequence ID" value="NZ_CP011071.1"/>
</dbReference>
<evidence type="ECO:0000259" key="7">
    <source>
        <dbReference type="Pfam" id="PF08544"/>
    </source>
</evidence>
<dbReference type="PRINTS" id="PR00473">
    <property type="entry name" value="GALCTOKINASE"/>
</dbReference>
<protein>
    <submittedName>
        <fullName evidence="8">Galactokinase</fullName>
    </submittedName>
</protein>
<dbReference type="Proteomes" id="UP000032726">
    <property type="component" value="Chromosome"/>
</dbReference>
<organism evidence="8 9">
    <name type="scientific">Flagellimonas lutaonensis</name>
    <dbReference type="NCBI Taxonomy" id="516051"/>
    <lineage>
        <taxon>Bacteria</taxon>
        <taxon>Pseudomonadati</taxon>
        <taxon>Bacteroidota</taxon>
        <taxon>Flavobacteriia</taxon>
        <taxon>Flavobacteriales</taxon>
        <taxon>Flavobacteriaceae</taxon>
        <taxon>Flagellimonas</taxon>
    </lineage>
</organism>
<dbReference type="PANTHER" id="PTHR10457:SF7">
    <property type="entry name" value="GALACTOKINASE-RELATED"/>
    <property type="match status" value="1"/>
</dbReference>
<dbReference type="InterPro" id="IPR013750">
    <property type="entry name" value="GHMP_kinase_C_dom"/>
</dbReference>
<keyword evidence="2" id="KW-0547">Nucleotide-binding</keyword>
<dbReference type="SUPFAM" id="SSF54211">
    <property type="entry name" value="Ribosomal protein S5 domain 2-like"/>
    <property type="match status" value="1"/>
</dbReference>
<dbReference type="GO" id="GO:0005524">
    <property type="term" value="F:ATP binding"/>
    <property type="evidence" value="ECO:0007669"/>
    <property type="project" value="UniProtKB-KW"/>
</dbReference>
<dbReference type="GO" id="GO:0005829">
    <property type="term" value="C:cytosol"/>
    <property type="evidence" value="ECO:0007669"/>
    <property type="project" value="TreeGrafter"/>
</dbReference>
<evidence type="ECO:0000256" key="4">
    <source>
        <dbReference type="ARBA" id="ARBA00022840"/>
    </source>
</evidence>
<dbReference type="STRING" id="516051.VC82_2195"/>
<dbReference type="Pfam" id="PF00288">
    <property type="entry name" value="GHMP_kinases_N"/>
    <property type="match status" value="1"/>
</dbReference>
<dbReference type="GO" id="GO:0004335">
    <property type="term" value="F:galactokinase activity"/>
    <property type="evidence" value="ECO:0007669"/>
    <property type="project" value="InterPro"/>
</dbReference>
<name>A0A0D5YVB2_9FLAO</name>
<feature type="domain" description="GHMP kinase C-terminal" evidence="7">
    <location>
        <begin position="265"/>
        <end position="340"/>
    </location>
</feature>
<keyword evidence="3 8" id="KW-0808">Transferase</keyword>
<evidence type="ECO:0000313" key="9">
    <source>
        <dbReference type="Proteomes" id="UP000032726"/>
    </source>
</evidence>
<dbReference type="PRINTS" id="PR00959">
    <property type="entry name" value="MEVGALKINASE"/>
</dbReference>
<dbReference type="EMBL" id="CP011071">
    <property type="protein sequence ID" value="AKA35788.1"/>
    <property type="molecule type" value="Genomic_DNA"/>
</dbReference>
<keyword evidence="5" id="KW-0119">Carbohydrate metabolism</keyword>
<keyword evidence="5" id="KW-0299">Galactose metabolism</keyword>
<gene>
    <name evidence="8" type="ORF">VC82_2195</name>
</gene>
<dbReference type="KEGG" id="mlt:VC82_2195"/>
<dbReference type="InterPro" id="IPR000705">
    <property type="entry name" value="Galactokinase"/>
</dbReference>
<keyword evidence="4" id="KW-0067">ATP-binding</keyword>
<dbReference type="AlphaFoldDB" id="A0A0D5YVB2"/>
<dbReference type="Pfam" id="PF08544">
    <property type="entry name" value="GHMP_kinases_C"/>
    <property type="match status" value="1"/>
</dbReference>
<evidence type="ECO:0000259" key="6">
    <source>
        <dbReference type="Pfam" id="PF00288"/>
    </source>
</evidence>
<dbReference type="PIRSF" id="PIRSF000530">
    <property type="entry name" value="Galactokinase"/>
    <property type="match status" value="1"/>
</dbReference>
<evidence type="ECO:0000256" key="2">
    <source>
        <dbReference type="ARBA" id="ARBA00022741"/>
    </source>
</evidence>
<evidence type="ECO:0000256" key="5">
    <source>
        <dbReference type="ARBA" id="ARBA00023144"/>
    </source>
</evidence>
<dbReference type="GO" id="GO:0006012">
    <property type="term" value="P:galactose metabolic process"/>
    <property type="evidence" value="ECO:0007669"/>
    <property type="project" value="UniProtKB-KW"/>
</dbReference>
<dbReference type="InterPro" id="IPR036554">
    <property type="entry name" value="GHMP_kinase_C_sf"/>
</dbReference>
<dbReference type="SUPFAM" id="SSF55060">
    <property type="entry name" value="GHMP Kinase, C-terminal domain"/>
    <property type="match status" value="1"/>
</dbReference>
<evidence type="ECO:0000256" key="1">
    <source>
        <dbReference type="ARBA" id="ARBA00006566"/>
    </source>
</evidence>
<dbReference type="OrthoDB" id="1411003at2"/>
<comment type="similarity">
    <text evidence="1">Belongs to the GHMP kinase family. GalK subfamily.</text>
</comment>
<dbReference type="Gene3D" id="3.30.230.10">
    <property type="match status" value="1"/>
</dbReference>
<sequence length="353" mass="38883">MPDISISVPARICFFGDHQDYLGLPVIAGTIDRYIQLVAKPNGRNEFVVRLCDLDKTQTIALDRDFGEIDKDDYLRSGMACLNNHGFDFKKGYDIEIQGNIPLNAGLSSSSALVVAWVRFLMAAQTSNKTAENKQIGHWAYEAEVLFFGQPGGLMDQYTIAQGGLLYIDTNSGRTTKLQGDLGNLIIAESGISKKTLEVLKNGRIYGQRTIEAIKQKYPDFDIKKATVEEYEKYKDVVPEAYRPYWYAAIHNYDITLKAEVELEKRDSDIKMLGKLIDAHQNILQNQIRNTPPAMVNMMEAARDAGAFGTKIIGSGGGGCMVAITSESGKQKVIDAFISAGAVAAYEAKLTIG</sequence>
<evidence type="ECO:0000313" key="8">
    <source>
        <dbReference type="EMBL" id="AKA35788.1"/>
    </source>
</evidence>
<dbReference type="InterPro" id="IPR006206">
    <property type="entry name" value="Mevalonate/galactokinase"/>
</dbReference>
<dbReference type="HOGENOM" id="CLU_017814_2_1_10"/>
<dbReference type="PANTHER" id="PTHR10457">
    <property type="entry name" value="MEVALONATE KINASE/GALACTOKINASE"/>
    <property type="match status" value="1"/>
</dbReference>
<reference evidence="8 9" key="1">
    <citation type="submission" date="2015-03" db="EMBL/GenBank/DDBJ databases">
        <title>Complete genome sequence of Muricauda lutaonensis CC-HSB-11T, isolated from a coastal hot spring.</title>
        <authorList>
            <person name="Kim K.M."/>
        </authorList>
    </citation>
    <scope>NUCLEOTIDE SEQUENCE [LARGE SCALE GENOMIC DNA]</scope>
    <source>
        <strain evidence="8 9">CC-HSB-11</strain>
    </source>
</reference>
<keyword evidence="9" id="KW-1185">Reference proteome</keyword>
<evidence type="ECO:0000256" key="3">
    <source>
        <dbReference type="ARBA" id="ARBA00022777"/>
    </source>
</evidence>
<dbReference type="Gene3D" id="3.30.70.890">
    <property type="entry name" value="GHMP kinase, C-terminal domain"/>
    <property type="match status" value="1"/>
</dbReference>
<accession>A0A0D5YVB2</accession>
<dbReference type="InterPro" id="IPR006204">
    <property type="entry name" value="GHMP_kinase_N_dom"/>
</dbReference>